<evidence type="ECO:0000313" key="7">
    <source>
        <dbReference type="EMBL" id="CAD7224712.1"/>
    </source>
</evidence>
<comment type="catalytic activity">
    <reaction evidence="1">
        <text>Thiol-dependent hydrolysis of ester, thioester, amide, peptide and isopeptide bonds formed by the C-terminal Gly of ubiquitin (a 76-residue protein attached to proteins as an intracellular targeting signal).</text>
        <dbReference type="EC" id="3.4.19.12"/>
    </reaction>
</comment>
<reference evidence="7" key="1">
    <citation type="submission" date="2020-11" db="EMBL/GenBank/DDBJ databases">
        <authorList>
            <person name="Tran Van P."/>
        </authorList>
    </citation>
    <scope>NUCLEOTIDE SEQUENCE</scope>
</reference>
<accession>A0A7R8ZKC2</accession>
<dbReference type="GO" id="GO:0004843">
    <property type="term" value="F:cysteine-type deubiquitinase activity"/>
    <property type="evidence" value="ECO:0007669"/>
    <property type="project" value="UniProtKB-EC"/>
</dbReference>
<feature type="compositionally biased region" description="Basic residues" evidence="6">
    <location>
        <begin position="80"/>
        <end position="101"/>
    </location>
</feature>
<feature type="region of interest" description="Disordered" evidence="6">
    <location>
        <begin position="480"/>
        <end position="503"/>
    </location>
</feature>
<protein>
    <recommendedName>
        <fullName evidence="2">ubiquitinyl hydrolase 1</fullName>
        <ecNumber evidence="2">3.4.19.12</ecNumber>
    </recommendedName>
</protein>
<name>A0A7R8ZKC2_9CRUS</name>
<dbReference type="GO" id="GO:0006508">
    <property type="term" value="P:proteolysis"/>
    <property type="evidence" value="ECO:0007669"/>
    <property type="project" value="UniProtKB-KW"/>
</dbReference>
<feature type="compositionally biased region" description="Basic and acidic residues" evidence="6">
    <location>
        <begin position="63"/>
        <end position="72"/>
    </location>
</feature>
<dbReference type="PANTHER" id="PTHR12419:SF4">
    <property type="entry name" value="OTU DOMAIN-CONTAINING PROTEIN 5"/>
    <property type="match status" value="1"/>
</dbReference>
<sequence length="503" mass="54119">MTILPKKKAGQKEEGGDAAAAIHHPHHHLPHQHQIGTHAPQLENPHALYVPPGPSSAWGAGSSREDGKRTAFDEPDGPSHSKRRHKASPHRSLRSGKHHRVGSNAGVVVSGPASAPGSPPLPPGPSVQQSSPEPLPPTIEETEGDVVGAHADEDAPGYNSGDEHGLDRGKKEDLTEDEWSERERQFHKLLRKRGLVIRQMREDGACLFRAVADQILGDQEMHGAVRKQCMDYMCCTANNHCAPLRLSYHRGTHYNSVVDMYRPTVGIGLGLPGIRPGLSSKSQLREAILQHEEKQLEQAMLEDKLKATDWEATNEAIEEQVARESYLQWLRDQEKQAKQQGSSSSSSTVTSSLSPPHQPSTSSLSPKHQPSTSGSFPTSSAVTPTAPSTSASQPEKGKCTPPPCTPTGDPGACGGVDPDPCDSIIPEHDAKKDDAFDALPPDYLLHGYPAWDDTAEAEEDILQQVLAASHQEYLDKLASSSGTYSSDCLPGTSGTQGQIQDAS</sequence>
<proteinExistence type="predicted"/>
<dbReference type="InterPro" id="IPR050704">
    <property type="entry name" value="Peptidase_C85-like"/>
</dbReference>
<evidence type="ECO:0000256" key="3">
    <source>
        <dbReference type="ARBA" id="ARBA00022670"/>
    </source>
</evidence>
<feature type="compositionally biased region" description="Low complexity" evidence="6">
    <location>
        <begin position="342"/>
        <end position="354"/>
    </location>
</feature>
<feature type="compositionally biased region" description="Basic and acidic residues" evidence="6">
    <location>
        <begin position="161"/>
        <end position="173"/>
    </location>
</feature>
<feature type="region of interest" description="Disordered" evidence="6">
    <location>
        <begin position="1"/>
        <end position="182"/>
    </location>
</feature>
<dbReference type="OrthoDB" id="409956at2759"/>
<feature type="compositionally biased region" description="Low complexity" evidence="6">
    <location>
        <begin position="375"/>
        <end position="392"/>
    </location>
</feature>
<dbReference type="Gene3D" id="3.90.70.80">
    <property type="match status" value="2"/>
</dbReference>
<dbReference type="EC" id="3.4.19.12" evidence="2"/>
<keyword evidence="5" id="KW-0378">Hydrolase</keyword>
<keyword evidence="3" id="KW-0645">Protease</keyword>
<dbReference type="AlphaFoldDB" id="A0A7R8ZKC2"/>
<gene>
    <name evidence="7" type="ORF">CTOB1V02_LOCUS2665</name>
</gene>
<evidence type="ECO:0000256" key="2">
    <source>
        <dbReference type="ARBA" id="ARBA00012759"/>
    </source>
</evidence>
<evidence type="ECO:0000256" key="6">
    <source>
        <dbReference type="SAM" id="MobiDB-lite"/>
    </source>
</evidence>
<dbReference type="InterPro" id="IPR038765">
    <property type="entry name" value="Papain-like_cys_pep_sf"/>
</dbReference>
<evidence type="ECO:0000256" key="4">
    <source>
        <dbReference type="ARBA" id="ARBA00022786"/>
    </source>
</evidence>
<keyword evidence="4" id="KW-0833">Ubl conjugation pathway</keyword>
<feature type="compositionally biased region" description="Low complexity" evidence="6">
    <location>
        <begin position="102"/>
        <end position="116"/>
    </location>
</feature>
<organism evidence="7">
    <name type="scientific">Cyprideis torosa</name>
    <dbReference type="NCBI Taxonomy" id="163714"/>
    <lineage>
        <taxon>Eukaryota</taxon>
        <taxon>Metazoa</taxon>
        <taxon>Ecdysozoa</taxon>
        <taxon>Arthropoda</taxon>
        <taxon>Crustacea</taxon>
        <taxon>Oligostraca</taxon>
        <taxon>Ostracoda</taxon>
        <taxon>Podocopa</taxon>
        <taxon>Podocopida</taxon>
        <taxon>Cytherocopina</taxon>
        <taxon>Cytheroidea</taxon>
        <taxon>Cytherideidae</taxon>
        <taxon>Cyprideis</taxon>
    </lineage>
</organism>
<dbReference type="GO" id="GO:0016579">
    <property type="term" value="P:protein deubiquitination"/>
    <property type="evidence" value="ECO:0007669"/>
    <property type="project" value="TreeGrafter"/>
</dbReference>
<evidence type="ECO:0000256" key="1">
    <source>
        <dbReference type="ARBA" id="ARBA00000707"/>
    </source>
</evidence>
<dbReference type="SUPFAM" id="SSF54001">
    <property type="entry name" value="Cysteine proteinases"/>
    <property type="match status" value="1"/>
</dbReference>
<dbReference type="EMBL" id="OB660423">
    <property type="protein sequence ID" value="CAD7224712.1"/>
    <property type="molecule type" value="Genomic_DNA"/>
</dbReference>
<feature type="compositionally biased region" description="Polar residues" evidence="6">
    <location>
        <begin position="359"/>
        <end position="374"/>
    </location>
</feature>
<evidence type="ECO:0000256" key="5">
    <source>
        <dbReference type="ARBA" id="ARBA00022801"/>
    </source>
</evidence>
<dbReference type="PANTHER" id="PTHR12419">
    <property type="entry name" value="OTU DOMAIN CONTAINING PROTEIN"/>
    <property type="match status" value="1"/>
</dbReference>
<feature type="region of interest" description="Disordered" evidence="6">
    <location>
        <begin position="333"/>
        <end position="403"/>
    </location>
</feature>
<dbReference type="GO" id="GO:0061578">
    <property type="term" value="F:K63-linked deubiquitinase activity"/>
    <property type="evidence" value="ECO:0007669"/>
    <property type="project" value="TreeGrafter"/>
</dbReference>